<comment type="subcellular location">
    <subcellularLocation>
        <location evidence="1 11">Mitochondrion inner membrane</location>
    </subcellularLocation>
</comment>
<keyword evidence="9 11" id="KW-0496">Mitochondrion</keyword>
<dbReference type="SUPFAM" id="SSF161065">
    <property type="entry name" value="ATP synthase D chain-like"/>
    <property type="match status" value="1"/>
</dbReference>
<proteinExistence type="inferred from homology"/>
<dbReference type="OrthoDB" id="35799at2759"/>
<evidence type="ECO:0000256" key="6">
    <source>
        <dbReference type="ARBA" id="ARBA00022781"/>
    </source>
</evidence>
<comment type="function">
    <text evidence="11">Mitochondrial membrane ATP synthase (F(1)F(0) ATP synthase or Complex V) produces ATP from ADP in the presence of a proton gradient across the membrane which is generated by electron transport complexes of the respiratory chain. F-type ATPases consist of two structural domains, F(1) - containing the extramembraneous catalytic core, and F(0) - containing the membrane proton channel, linked together by a central stalk and a peripheral stalk. During catalysis, ATP synthesis in the catalytic domain of F(1) is coupled via a rotary mechanism of the central stalk subunits to proton translocation.</text>
</comment>
<keyword evidence="4 11" id="KW-0813">Transport</keyword>
<dbReference type="PIRSF" id="PIRSF005514">
    <property type="entry name" value="ATPase_F0_D_mt"/>
    <property type="match status" value="1"/>
</dbReference>
<dbReference type="PANTHER" id="PTHR12700">
    <property type="entry name" value="ATP SYNTHASE SUBUNIT D, MITOCHONDRIAL"/>
    <property type="match status" value="1"/>
</dbReference>
<evidence type="ECO:0000313" key="12">
    <source>
        <dbReference type="EMBL" id="RUP06754.1"/>
    </source>
</evidence>
<dbReference type="GO" id="GO:0015078">
    <property type="term" value="F:proton transmembrane transporter activity"/>
    <property type="evidence" value="ECO:0007669"/>
    <property type="project" value="InterPro"/>
</dbReference>
<dbReference type="GO" id="GO:0045259">
    <property type="term" value="C:proton-transporting ATP synthase complex"/>
    <property type="evidence" value="ECO:0007669"/>
    <property type="project" value="UniProtKB-KW"/>
</dbReference>
<evidence type="ECO:0000256" key="7">
    <source>
        <dbReference type="ARBA" id="ARBA00022792"/>
    </source>
</evidence>
<dbReference type="EMBL" id="RBNI01016747">
    <property type="protein sequence ID" value="RUP06754.1"/>
    <property type="molecule type" value="Genomic_DNA"/>
</dbReference>
<keyword evidence="6 11" id="KW-0375">Hydrogen ion transport</keyword>
<protein>
    <recommendedName>
        <fullName evidence="3 11">ATP synthase subunit d, mitochondrial</fullName>
    </recommendedName>
</protein>
<organism evidence="12 13">
    <name type="scientific">Jimgerdemannia flammicorona</name>
    <dbReference type="NCBI Taxonomy" id="994334"/>
    <lineage>
        <taxon>Eukaryota</taxon>
        <taxon>Fungi</taxon>
        <taxon>Fungi incertae sedis</taxon>
        <taxon>Mucoromycota</taxon>
        <taxon>Mucoromycotina</taxon>
        <taxon>Endogonomycetes</taxon>
        <taxon>Endogonales</taxon>
        <taxon>Endogonaceae</taxon>
        <taxon>Jimgerdemannia</taxon>
    </lineage>
</organism>
<dbReference type="AlphaFoldDB" id="A0A433AVN6"/>
<comment type="similarity">
    <text evidence="2 11">Belongs to the ATPase d subunit family.</text>
</comment>
<dbReference type="InterPro" id="IPR036228">
    <property type="entry name" value="ATP_synth_F0_dsu_sf_mt"/>
</dbReference>
<dbReference type="Pfam" id="PF05873">
    <property type="entry name" value="Mt_ATP-synt_D"/>
    <property type="match status" value="1"/>
</dbReference>
<evidence type="ECO:0000313" key="13">
    <source>
        <dbReference type="Proteomes" id="UP000268093"/>
    </source>
</evidence>
<evidence type="ECO:0000256" key="8">
    <source>
        <dbReference type="ARBA" id="ARBA00023065"/>
    </source>
</evidence>
<evidence type="ECO:0000256" key="5">
    <source>
        <dbReference type="ARBA" id="ARBA00022547"/>
    </source>
</evidence>
<keyword evidence="5" id="KW-0138">CF(0)</keyword>
<accession>A0A433AVN6</accession>
<evidence type="ECO:0000256" key="11">
    <source>
        <dbReference type="PIRNR" id="PIRNR005514"/>
    </source>
</evidence>
<evidence type="ECO:0000256" key="9">
    <source>
        <dbReference type="ARBA" id="ARBA00023128"/>
    </source>
</evidence>
<comment type="caution">
    <text evidence="12">The sequence shown here is derived from an EMBL/GenBank/DDBJ whole genome shotgun (WGS) entry which is preliminary data.</text>
</comment>
<keyword evidence="10 11" id="KW-0472">Membrane</keyword>
<keyword evidence="8 11" id="KW-0406">Ion transport</keyword>
<evidence type="ECO:0000256" key="3">
    <source>
        <dbReference type="ARBA" id="ARBA00021688"/>
    </source>
</evidence>
<sequence>MAASVRAVTKQIDWSKLTVNLRLSKDTVASLSAFRKRNDEARRVLADLKEQRTDVDFAHFRSVLKNKAIVDEAERAFRNFKPVTYDVATQIKTIEQFETKAVAKAQKTVEKVDAELRDLQVTLTNIETARPVEQLTVDDVLIAKPEITETVDKMVQKGKWTVPGYKEKFGDISYF</sequence>
<dbReference type="GO" id="GO:0015986">
    <property type="term" value="P:proton motive force-driven ATP synthesis"/>
    <property type="evidence" value="ECO:0007669"/>
    <property type="project" value="UniProtKB-UniRule"/>
</dbReference>
<dbReference type="Proteomes" id="UP000268093">
    <property type="component" value="Unassembled WGS sequence"/>
</dbReference>
<evidence type="ECO:0000256" key="2">
    <source>
        <dbReference type="ARBA" id="ARBA00006842"/>
    </source>
</evidence>
<keyword evidence="13" id="KW-1185">Reference proteome</keyword>
<reference evidence="12 13" key="1">
    <citation type="journal article" date="2018" name="New Phytol.">
        <title>Phylogenomics of Endogonaceae and evolution of mycorrhizas within Mucoromycota.</title>
        <authorList>
            <person name="Chang Y."/>
            <person name="Desiro A."/>
            <person name="Na H."/>
            <person name="Sandor L."/>
            <person name="Lipzen A."/>
            <person name="Clum A."/>
            <person name="Barry K."/>
            <person name="Grigoriev I.V."/>
            <person name="Martin F.M."/>
            <person name="Stajich J.E."/>
            <person name="Smith M.E."/>
            <person name="Bonito G."/>
            <person name="Spatafora J.W."/>
        </authorList>
    </citation>
    <scope>NUCLEOTIDE SEQUENCE [LARGE SCALE GENOMIC DNA]</scope>
    <source>
        <strain evidence="12 13">GMNB39</strain>
    </source>
</reference>
<gene>
    <name evidence="12" type="ORF">BC936DRAFT_140281</name>
</gene>
<evidence type="ECO:0000256" key="10">
    <source>
        <dbReference type="ARBA" id="ARBA00023136"/>
    </source>
</evidence>
<dbReference type="Gene3D" id="6.10.280.70">
    <property type="match status" value="1"/>
</dbReference>
<dbReference type="InterPro" id="IPR008689">
    <property type="entry name" value="ATP_synth_F0_dsu_mt"/>
</dbReference>
<keyword evidence="7 11" id="KW-0999">Mitochondrion inner membrane</keyword>
<name>A0A433AVN6_9FUNG</name>
<dbReference type="GO" id="GO:0005743">
    <property type="term" value="C:mitochondrial inner membrane"/>
    <property type="evidence" value="ECO:0007669"/>
    <property type="project" value="UniProtKB-SubCell"/>
</dbReference>
<evidence type="ECO:0000256" key="4">
    <source>
        <dbReference type="ARBA" id="ARBA00022448"/>
    </source>
</evidence>
<evidence type="ECO:0000256" key="1">
    <source>
        <dbReference type="ARBA" id="ARBA00004273"/>
    </source>
</evidence>